<dbReference type="OrthoDB" id="288590at2759"/>
<evidence type="ECO:0000256" key="3">
    <source>
        <dbReference type="ARBA" id="ARBA00023002"/>
    </source>
</evidence>
<reference evidence="8 9" key="1">
    <citation type="submission" date="2018-02" db="EMBL/GenBank/DDBJ databases">
        <title>The genomes of Aspergillus section Nigri reveals drivers in fungal speciation.</title>
        <authorList>
            <consortium name="DOE Joint Genome Institute"/>
            <person name="Vesth T.C."/>
            <person name="Nybo J."/>
            <person name="Theobald S."/>
            <person name="Brandl J."/>
            <person name="Frisvad J.C."/>
            <person name="Nielsen K.F."/>
            <person name="Lyhne E.K."/>
            <person name="Kogle M.E."/>
            <person name="Kuo A."/>
            <person name="Riley R."/>
            <person name="Clum A."/>
            <person name="Nolan M."/>
            <person name="Lipzen A."/>
            <person name="Salamov A."/>
            <person name="Henrissat B."/>
            <person name="Wiebenga A."/>
            <person name="De vries R.P."/>
            <person name="Grigoriev I.V."/>
            <person name="Mortensen U.H."/>
            <person name="Andersen M.R."/>
            <person name="Baker S.E."/>
        </authorList>
    </citation>
    <scope>NUCLEOTIDE SEQUENCE [LARGE SCALE GENOMIC DNA]</scope>
    <source>
        <strain evidence="8 9">CBS 707.79</strain>
    </source>
</reference>
<dbReference type="GO" id="GO:0046872">
    <property type="term" value="F:metal ion binding"/>
    <property type="evidence" value="ECO:0007669"/>
    <property type="project" value="UniProtKB-KW"/>
</dbReference>
<keyword evidence="9" id="KW-1185">Reference proteome</keyword>
<name>A0A319DXZ9_9EURO</name>
<organism evidence="8 9">
    <name type="scientific">Aspergillus ellipticus CBS 707.79</name>
    <dbReference type="NCBI Taxonomy" id="1448320"/>
    <lineage>
        <taxon>Eukaryota</taxon>
        <taxon>Fungi</taxon>
        <taxon>Dikarya</taxon>
        <taxon>Ascomycota</taxon>
        <taxon>Pezizomycotina</taxon>
        <taxon>Eurotiomycetes</taxon>
        <taxon>Eurotiomycetidae</taxon>
        <taxon>Eurotiales</taxon>
        <taxon>Aspergillaceae</taxon>
        <taxon>Aspergillus</taxon>
        <taxon>Aspergillus subgen. Circumdati</taxon>
    </lineage>
</organism>
<keyword evidence="2 5" id="KW-0479">Metal-binding</keyword>
<feature type="domain" description="Fe2OG dioxygenase" evidence="7">
    <location>
        <begin position="203"/>
        <end position="340"/>
    </location>
</feature>
<evidence type="ECO:0000256" key="6">
    <source>
        <dbReference type="SAM" id="MobiDB-lite"/>
    </source>
</evidence>
<dbReference type="PROSITE" id="PS51471">
    <property type="entry name" value="FE2OG_OXY"/>
    <property type="match status" value="1"/>
</dbReference>
<evidence type="ECO:0000256" key="2">
    <source>
        <dbReference type="ARBA" id="ARBA00022723"/>
    </source>
</evidence>
<dbReference type="Gene3D" id="2.60.120.330">
    <property type="entry name" value="B-lactam Antibiotic, Isopenicillin N Synthase, Chain"/>
    <property type="match status" value="1"/>
</dbReference>
<dbReference type="VEuPathDB" id="FungiDB:BO71DRAFT_482204"/>
<dbReference type="STRING" id="1448320.A0A319DXZ9"/>
<dbReference type="PANTHER" id="PTHR10209">
    <property type="entry name" value="OXIDOREDUCTASE, 2OG-FE II OXYGENASE FAMILY PROTEIN"/>
    <property type="match status" value="1"/>
</dbReference>
<dbReference type="Pfam" id="PF03171">
    <property type="entry name" value="2OG-FeII_Oxy"/>
    <property type="match status" value="2"/>
</dbReference>
<proteinExistence type="inferred from homology"/>
<dbReference type="InterPro" id="IPR026992">
    <property type="entry name" value="DIOX_N"/>
</dbReference>
<evidence type="ECO:0000256" key="5">
    <source>
        <dbReference type="RuleBase" id="RU003682"/>
    </source>
</evidence>
<accession>A0A319DXZ9</accession>
<feature type="region of interest" description="Disordered" evidence="6">
    <location>
        <begin position="261"/>
        <end position="287"/>
    </location>
</feature>
<evidence type="ECO:0000313" key="8">
    <source>
        <dbReference type="EMBL" id="PYH96333.1"/>
    </source>
</evidence>
<feature type="compositionally biased region" description="Pro residues" evidence="6">
    <location>
        <begin position="166"/>
        <end position="175"/>
    </location>
</feature>
<comment type="similarity">
    <text evidence="1 5">Belongs to the iron/ascorbate-dependent oxidoreductase family.</text>
</comment>
<dbReference type="InterPro" id="IPR027443">
    <property type="entry name" value="IPNS-like_sf"/>
</dbReference>
<keyword evidence="3 5" id="KW-0560">Oxidoreductase</keyword>
<protein>
    <submittedName>
        <fullName evidence="8">Clavaminate synthase-like protein</fullName>
    </submittedName>
</protein>
<feature type="region of interest" description="Disordered" evidence="6">
    <location>
        <begin position="164"/>
        <end position="195"/>
    </location>
</feature>
<dbReference type="GO" id="GO:0044283">
    <property type="term" value="P:small molecule biosynthetic process"/>
    <property type="evidence" value="ECO:0007669"/>
    <property type="project" value="UniProtKB-ARBA"/>
</dbReference>
<sequence>MAEVGPPIDLPVLDISNPHDPAAGKALLDAATKYGFLYVDSRGTDFTAAEVDRAFELSKKFFASPVEEKAACRIEPNNRGWSGMHSETLDPEHQRTGDFKEAFNFGEFLPTGKAQQPLPAALAPHESEIAHFAALCNKTCERVLTLLALGLGIPPTFFTTRHALPSPSPSFPPSTPSSSSSPSANPEPRGPTGTILRYLHYPSLTHPTTTTYNHALDVRAGAHSDYGSITLLFQRPGQPGLEIRTPEGGWASVPVIPNTTTPIASTDPTLPEKQPEGEAESGPESGTYPFPPILINIGDLLSYWTDGLLKSTVHRVVFPVAEQRVPNARDRYSIVFFCHPMDRTELVPVPSRVVEEFRERVKVQADGGEGEGAGMVGFGGGAGQLGEGKRALTAHEHLMARLNATYSFRKEEDA</sequence>
<gene>
    <name evidence="8" type="ORF">BO71DRAFT_482204</name>
</gene>
<dbReference type="Pfam" id="PF14226">
    <property type="entry name" value="DIOX_N"/>
    <property type="match status" value="1"/>
</dbReference>
<dbReference type="InterPro" id="IPR044861">
    <property type="entry name" value="IPNS-like_FE2OG_OXY"/>
</dbReference>
<keyword evidence="4 5" id="KW-0408">Iron</keyword>
<evidence type="ECO:0000313" key="9">
    <source>
        <dbReference type="Proteomes" id="UP000247810"/>
    </source>
</evidence>
<dbReference type="SUPFAM" id="SSF51197">
    <property type="entry name" value="Clavaminate synthase-like"/>
    <property type="match status" value="1"/>
</dbReference>
<evidence type="ECO:0000256" key="1">
    <source>
        <dbReference type="ARBA" id="ARBA00008056"/>
    </source>
</evidence>
<dbReference type="GO" id="GO:0016491">
    <property type="term" value="F:oxidoreductase activity"/>
    <property type="evidence" value="ECO:0007669"/>
    <property type="project" value="UniProtKB-KW"/>
</dbReference>
<dbReference type="Proteomes" id="UP000247810">
    <property type="component" value="Unassembled WGS sequence"/>
</dbReference>
<evidence type="ECO:0000256" key="4">
    <source>
        <dbReference type="ARBA" id="ARBA00023004"/>
    </source>
</evidence>
<dbReference type="PANTHER" id="PTHR10209:SF886">
    <property type="entry name" value="UPF0676 PROTEIN C1494.01"/>
    <property type="match status" value="1"/>
</dbReference>
<dbReference type="InterPro" id="IPR005123">
    <property type="entry name" value="Oxoglu/Fe-dep_dioxygenase_dom"/>
</dbReference>
<dbReference type="AlphaFoldDB" id="A0A319DXZ9"/>
<evidence type="ECO:0000259" key="7">
    <source>
        <dbReference type="PROSITE" id="PS51471"/>
    </source>
</evidence>
<dbReference type="EMBL" id="KZ825839">
    <property type="protein sequence ID" value="PYH96333.1"/>
    <property type="molecule type" value="Genomic_DNA"/>
</dbReference>